<dbReference type="Gene3D" id="3.30.450.20">
    <property type="entry name" value="PAS domain"/>
    <property type="match status" value="1"/>
</dbReference>
<reference evidence="17 18" key="1">
    <citation type="submission" date="2016-09" db="EMBL/GenBank/DDBJ databases">
        <title>Rhizobium sp. nov., a novel species isolated from the rice rhizosphere.</title>
        <authorList>
            <person name="Zhao J."/>
            <person name="Zhang X."/>
        </authorList>
    </citation>
    <scope>NUCLEOTIDE SEQUENCE [LARGE SCALE GENOMIC DNA]</scope>
    <source>
        <strain evidence="17 18">MH17</strain>
    </source>
</reference>
<evidence type="ECO:0000256" key="14">
    <source>
        <dbReference type="SAM" id="Phobius"/>
    </source>
</evidence>
<dbReference type="Proteomes" id="UP000186143">
    <property type="component" value="Unassembled WGS sequence"/>
</dbReference>
<keyword evidence="14" id="KW-1133">Transmembrane helix</keyword>
<comment type="cofactor">
    <cofactor evidence="2">
        <name>heme</name>
        <dbReference type="ChEBI" id="CHEBI:30413"/>
    </cofactor>
</comment>
<dbReference type="SMART" id="SM00388">
    <property type="entry name" value="HisKA"/>
    <property type="match status" value="1"/>
</dbReference>
<dbReference type="Gene3D" id="3.30.565.10">
    <property type="entry name" value="Histidine kinase-like ATPase, C-terminal domain"/>
    <property type="match status" value="1"/>
</dbReference>
<feature type="transmembrane region" description="Helical" evidence="14">
    <location>
        <begin position="186"/>
        <end position="207"/>
    </location>
</feature>
<dbReference type="PROSITE" id="PS50112">
    <property type="entry name" value="PAS"/>
    <property type="match status" value="1"/>
</dbReference>
<dbReference type="STRING" id="1672749.BJF92_18805"/>
<feature type="transmembrane region" description="Helical" evidence="14">
    <location>
        <begin position="84"/>
        <end position="105"/>
    </location>
</feature>
<keyword evidence="14" id="KW-0812">Transmembrane</keyword>
<dbReference type="SMART" id="SM00091">
    <property type="entry name" value="PAS"/>
    <property type="match status" value="1"/>
</dbReference>
<dbReference type="GO" id="GO:0007234">
    <property type="term" value="P:osmosensory signaling via phosphorelay pathway"/>
    <property type="evidence" value="ECO:0007669"/>
    <property type="project" value="TreeGrafter"/>
</dbReference>
<evidence type="ECO:0000256" key="8">
    <source>
        <dbReference type="ARBA" id="ARBA00022777"/>
    </source>
</evidence>
<keyword evidence="6" id="KW-0808">Transferase</keyword>
<keyword evidence="8" id="KW-0418">Kinase</keyword>
<feature type="transmembrane region" description="Helical" evidence="14">
    <location>
        <begin position="258"/>
        <end position="278"/>
    </location>
</feature>
<dbReference type="RefSeq" id="WP_075636944.1">
    <property type="nucleotide sequence ID" value="NZ_MKIO01000041.1"/>
</dbReference>
<evidence type="ECO:0000256" key="6">
    <source>
        <dbReference type="ARBA" id="ARBA00022679"/>
    </source>
</evidence>
<evidence type="ECO:0000256" key="7">
    <source>
        <dbReference type="ARBA" id="ARBA00022741"/>
    </source>
</evidence>
<dbReference type="AlphaFoldDB" id="A0A1Q9ADT8"/>
<dbReference type="SUPFAM" id="SSF55785">
    <property type="entry name" value="PYP-like sensor domain (PAS domain)"/>
    <property type="match status" value="1"/>
</dbReference>
<dbReference type="Pfam" id="PF00512">
    <property type="entry name" value="HisKA"/>
    <property type="match status" value="1"/>
</dbReference>
<evidence type="ECO:0000256" key="11">
    <source>
        <dbReference type="ARBA" id="ARBA00023136"/>
    </source>
</evidence>
<evidence type="ECO:0000256" key="9">
    <source>
        <dbReference type="ARBA" id="ARBA00022840"/>
    </source>
</evidence>
<keyword evidence="7" id="KW-0547">Nucleotide-binding</keyword>
<dbReference type="GO" id="GO:0000155">
    <property type="term" value="F:phosphorelay sensor kinase activity"/>
    <property type="evidence" value="ECO:0007669"/>
    <property type="project" value="InterPro"/>
</dbReference>
<dbReference type="InterPro" id="IPR050351">
    <property type="entry name" value="BphY/WalK/GraS-like"/>
</dbReference>
<evidence type="ECO:0000256" key="2">
    <source>
        <dbReference type="ARBA" id="ARBA00001971"/>
    </source>
</evidence>
<evidence type="ECO:0000313" key="18">
    <source>
        <dbReference type="Proteomes" id="UP000186143"/>
    </source>
</evidence>
<dbReference type="SUPFAM" id="SSF47384">
    <property type="entry name" value="Homodimeric domain of signal transducing histidine kinase"/>
    <property type="match status" value="1"/>
</dbReference>
<dbReference type="EMBL" id="MKIO01000041">
    <property type="protein sequence ID" value="OLP53080.1"/>
    <property type="molecule type" value="Genomic_DNA"/>
</dbReference>
<dbReference type="PANTHER" id="PTHR42878">
    <property type="entry name" value="TWO-COMPONENT HISTIDINE KINASE"/>
    <property type="match status" value="1"/>
</dbReference>
<dbReference type="GO" id="GO:0030295">
    <property type="term" value="F:protein kinase activator activity"/>
    <property type="evidence" value="ECO:0007669"/>
    <property type="project" value="TreeGrafter"/>
</dbReference>
<dbReference type="NCBIfam" id="TIGR00229">
    <property type="entry name" value="sensory_box"/>
    <property type="match status" value="1"/>
</dbReference>
<dbReference type="InterPro" id="IPR035965">
    <property type="entry name" value="PAS-like_dom_sf"/>
</dbReference>
<gene>
    <name evidence="17" type="ORF">BJF92_18805</name>
</gene>
<dbReference type="InterPro" id="IPR003661">
    <property type="entry name" value="HisK_dim/P_dom"/>
</dbReference>
<dbReference type="OrthoDB" id="9795133at2"/>
<feature type="transmembrane region" description="Helical" evidence="14">
    <location>
        <begin position="125"/>
        <end position="147"/>
    </location>
</feature>
<evidence type="ECO:0000256" key="12">
    <source>
        <dbReference type="ARBA" id="ARBA00059827"/>
    </source>
</evidence>
<dbReference type="EC" id="2.7.13.3" evidence="3"/>
<evidence type="ECO:0000256" key="13">
    <source>
        <dbReference type="ARBA" id="ARBA00070616"/>
    </source>
</evidence>
<dbReference type="GO" id="GO:0006355">
    <property type="term" value="P:regulation of DNA-templated transcription"/>
    <property type="evidence" value="ECO:0007669"/>
    <property type="project" value="InterPro"/>
</dbReference>
<evidence type="ECO:0000256" key="10">
    <source>
        <dbReference type="ARBA" id="ARBA00023004"/>
    </source>
</evidence>
<feature type="domain" description="Histidine kinase" evidence="15">
    <location>
        <begin position="432"/>
        <end position="648"/>
    </location>
</feature>
<dbReference type="PANTHER" id="PTHR42878:SF15">
    <property type="entry name" value="BACTERIOPHYTOCHROME"/>
    <property type="match status" value="1"/>
</dbReference>
<dbReference type="SUPFAM" id="SSF55874">
    <property type="entry name" value="ATPase domain of HSP90 chaperone/DNA topoisomerase II/histidine kinase"/>
    <property type="match status" value="1"/>
</dbReference>
<comment type="caution">
    <text evidence="17">The sequence shown here is derived from an EMBL/GenBank/DDBJ whole genome shotgun (WGS) entry which is preliminary data.</text>
</comment>
<dbReference type="InterPro" id="IPR036890">
    <property type="entry name" value="HATPase_C_sf"/>
</dbReference>
<dbReference type="PROSITE" id="PS50109">
    <property type="entry name" value="HIS_KIN"/>
    <property type="match status" value="1"/>
</dbReference>
<keyword evidence="9" id="KW-0067">ATP-binding</keyword>
<proteinExistence type="predicted"/>
<sequence>MLKLRKPGAESQVVPSVLSFGSLVAGSLSVAIGLTVLTLWILQPAFVIERYPVFFGTGLLSAGCFVLTGLSFIMTLIRRKRIGVLLSSLTILLAGDSLIFQISGLDLGLDAMMPILFSEATLQPRHIPGATSLSFILLNLSILGLALRERPLPWGLLLPGVVFMISASTLLTYTLRLGILPRWLPLTQIAPLTMLCFLALSLAMIVIHVRILNYHRQTVAALLAAASYLLLLLLTLLGLNNSVEGGIPLLSEANTRDILAAILLVSGIIFTALIVYAFRNAQRHAEVAEQLAESQQRLVAIIETAMDGFITIDERGTILSINTACERIFGYSAAEMLGENVRILMPEPYQSEHDGYMNNYRATGRAKIIGSGREVEGRRKNGTTFPLDLAVTRIELPHQVLYSGIVRDISVRKRQERELLEANAEMEEFSYRTSHDLRSPITSALGLVAIAREMIGDGAPAAEVAPVIERIDGGLRRLDRLIQDIIALTRTKLLEEPDVRLPLAETVRETIERMRFIGAGRRIAFKVEIAETLVIDVKASRVQMILDNLISNAIKYCDPREEAPFVRVEAQMENGMLALTVSDNGLGIEEEQQRQLFQMFRRFHPTHSYGSGLGLYILRKSVEHLGGAASYRRLDKGSAFSVRFPARISP</sequence>
<dbReference type="FunFam" id="3.30.450.20:FF:000060">
    <property type="entry name" value="Sensor protein FixL"/>
    <property type="match status" value="1"/>
</dbReference>
<name>A0A1Q9ADT8_9HYPH</name>
<protein>
    <recommendedName>
        <fullName evidence="13">Sensor protein FixL</fullName>
        <ecNumber evidence="3">2.7.13.3</ecNumber>
    </recommendedName>
</protein>
<feature type="transmembrane region" description="Helical" evidence="14">
    <location>
        <begin position="154"/>
        <end position="174"/>
    </location>
</feature>
<dbReference type="InterPro" id="IPR036097">
    <property type="entry name" value="HisK_dim/P_sf"/>
</dbReference>
<dbReference type="Pfam" id="PF02518">
    <property type="entry name" value="HATPase_c"/>
    <property type="match status" value="1"/>
</dbReference>
<dbReference type="Pfam" id="PF00989">
    <property type="entry name" value="PAS"/>
    <property type="match status" value="1"/>
</dbReference>
<keyword evidence="5" id="KW-0479">Metal-binding</keyword>
<keyword evidence="10" id="KW-0408">Iron</keyword>
<comment type="catalytic activity">
    <reaction evidence="1">
        <text>ATP + protein L-histidine = ADP + protein N-phospho-L-histidine.</text>
        <dbReference type="EC" id="2.7.13.3"/>
    </reaction>
</comment>
<dbReference type="Gene3D" id="1.10.287.130">
    <property type="match status" value="1"/>
</dbReference>
<evidence type="ECO:0000256" key="5">
    <source>
        <dbReference type="ARBA" id="ARBA00022617"/>
    </source>
</evidence>
<evidence type="ECO:0000313" key="17">
    <source>
        <dbReference type="EMBL" id="OLP53080.1"/>
    </source>
</evidence>
<dbReference type="InterPro" id="IPR005467">
    <property type="entry name" value="His_kinase_dom"/>
</dbReference>
<dbReference type="PRINTS" id="PR00344">
    <property type="entry name" value="BCTRLSENSOR"/>
</dbReference>
<keyword evidence="5" id="KW-0349">Heme</keyword>
<dbReference type="InterPro" id="IPR000014">
    <property type="entry name" value="PAS"/>
</dbReference>
<dbReference type="InterPro" id="IPR013767">
    <property type="entry name" value="PAS_fold"/>
</dbReference>
<dbReference type="CDD" id="cd00075">
    <property type="entry name" value="HATPase"/>
    <property type="match status" value="1"/>
</dbReference>
<feature type="transmembrane region" description="Helical" evidence="14">
    <location>
        <begin position="219"/>
        <end position="238"/>
    </location>
</feature>
<feature type="domain" description="PAS" evidence="16">
    <location>
        <begin position="294"/>
        <end position="347"/>
    </location>
</feature>
<organism evidence="17 18">
    <name type="scientific">Xaviernesmea rhizosphaerae</name>
    <dbReference type="NCBI Taxonomy" id="1672749"/>
    <lineage>
        <taxon>Bacteria</taxon>
        <taxon>Pseudomonadati</taxon>
        <taxon>Pseudomonadota</taxon>
        <taxon>Alphaproteobacteria</taxon>
        <taxon>Hyphomicrobiales</taxon>
        <taxon>Rhizobiaceae</taxon>
        <taxon>Rhizobium/Agrobacterium group</taxon>
        <taxon>Xaviernesmea</taxon>
    </lineage>
</organism>
<evidence type="ECO:0000256" key="1">
    <source>
        <dbReference type="ARBA" id="ARBA00000085"/>
    </source>
</evidence>
<dbReference type="InterPro" id="IPR003594">
    <property type="entry name" value="HATPase_dom"/>
</dbReference>
<keyword evidence="11 14" id="KW-0472">Membrane</keyword>
<dbReference type="CDD" id="cd00130">
    <property type="entry name" value="PAS"/>
    <property type="match status" value="1"/>
</dbReference>
<evidence type="ECO:0000259" key="15">
    <source>
        <dbReference type="PROSITE" id="PS50109"/>
    </source>
</evidence>
<feature type="transmembrane region" description="Helical" evidence="14">
    <location>
        <begin position="54"/>
        <end position="77"/>
    </location>
</feature>
<evidence type="ECO:0000259" key="16">
    <source>
        <dbReference type="PROSITE" id="PS50112"/>
    </source>
</evidence>
<comment type="function">
    <text evidence="12">Putative oxygen sensor; modulates the activity of FixJ, a transcriptional activator of nitrogen fixation fixK gene. FixL probably acts as a kinase that phosphorylates FixJ.</text>
</comment>
<dbReference type="CDD" id="cd00082">
    <property type="entry name" value="HisKA"/>
    <property type="match status" value="1"/>
</dbReference>
<accession>A0A1Q9ADT8</accession>
<dbReference type="SMART" id="SM00387">
    <property type="entry name" value="HATPase_c"/>
    <property type="match status" value="1"/>
</dbReference>
<dbReference type="InterPro" id="IPR004358">
    <property type="entry name" value="Sig_transdc_His_kin-like_C"/>
</dbReference>
<keyword evidence="4" id="KW-0597">Phosphoprotein</keyword>
<evidence type="ECO:0000256" key="3">
    <source>
        <dbReference type="ARBA" id="ARBA00012438"/>
    </source>
</evidence>
<dbReference type="GO" id="GO:0005524">
    <property type="term" value="F:ATP binding"/>
    <property type="evidence" value="ECO:0007669"/>
    <property type="project" value="UniProtKB-KW"/>
</dbReference>
<evidence type="ECO:0000256" key="4">
    <source>
        <dbReference type="ARBA" id="ARBA00022553"/>
    </source>
</evidence>
<dbReference type="GO" id="GO:0000156">
    <property type="term" value="F:phosphorelay response regulator activity"/>
    <property type="evidence" value="ECO:0007669"/>
    <property type="project" value="TreeGrafter"/>
</dbReference>
<dbReference type="GO" id="GO:0016020">
    <property type="term" value="C:membrane"/>
    <property type="evidence" value="ECO:0007669"/>
    <property type="project" value="UniProtKB-SubCell"/>
</dbReference>
<feature type="transmembrane region" description="Helical" evidence="14">
    <location>
        <begin position="20"/>
        <end position="42"/>
    </location>
</feature>